<comment type="subunit">
    <text evidence="4 7">Homotetramer.</text>
</comment>
<evidence type="ECO:0000313" key="11">
    <source>
        <dbReference type="Proteomes" id="UP000002754"/>
    </source>
</evidence>
<dbReference type="STRING" id="1218173.BALCAV_0202645"/>
<evidence type="ECO:0000256" key="7">
    <source>
        <dbReference type="RuleBase" id="RU361270"/>
    </source>
</evidence>
<evidence type="ECO:0000259" key="8">
    <source>
        <dbReference type="Pfam" id="PF00576"/>
    </source>
</evidence>
<dbReference type="Gene3D" id="2.60.40.180">
    <property type="entry name" value="Transthyretin/hydroxyisourate hydrolase domain"/>
    <property type="match status" value="1"/>
</dbReference>
<evidence type="ECO:0000313" key="10">
    <source>
        <dbReference type="EMBL" id="THG91552.1"/>
    </source>
</evidence>
<dbReference type="GO" id="GO:0006144">
    <property type="term" value="P:purine nucleobase metabolic process"/>
    <property type="evidence" value="ECO:0007669"/>
    <property type="project" value="UniProtKB-KW"/>
</dbReference>
<dbReference type="InterPro" id="IPR023419">
    <property type="entry name" value="Transthyretin_CS"/>
</dbReference>
<evidence type="ECO:0000313" key="9">
    <source>
        <dbReference type="EMBL" id="KGA98819.1"/>
    </source>
</evidence>
<dbReference type="GO" id="GO:0033971">
    <property type="term" value="F:hydroxyisourate hydrolase activity"/>
    <property type="evidence" value="ECO:0007669"/>
    <property type="project" value="UniProtKB-EC"/>
</dbReference>
<name>A0A094WM57_ALKAL</name>
<reference evidence="9 11" key="1">
    <citation type="journal article" date="2014" name="Genome Announc.">
        <title>Draft Genome Sequence of Bacillus alcalophilus AV1934, a Classic Alkaliphile Isolated from Human Feces in 1934.</title>
        <authorList>
            <person name="Attie O."/>
            <person name="Jayaprakash A."/>
            <person name="Shah H."/>
            <person name="Paulsen I.T."/>
            <person name="Morino M."/>
            <person name="Takahashi Y."/>
            <person name="Narumi I."/>
            <person name="Sachidanandam R."/>
            <person name="Satoh K."/>
            <person name="Ito M."/>
            <person name="Krulwich T.A."/>
        </authorList>
    </citation>
    <scope>NUCLEOTIDE SEQUENCE [LARGE SCALE GENOMIC DNA]</scope>
    <source>
        <strain evidence="9 11">AV1934</strain>
    </source>
</reference>
<sequence>MAGALTTHVLDTSIGKPAAQVKIDLWKLDSEKRFILGTFETNQNGRIDYPLLEGEDLTEGVYELVFYVGTYFGKDTFLDKVPIQFSVTNKEEHYHIPLLIAPGGYSTYRGS</sequence>
<feature type="domain" description="Transthyretin/hydroxyisourate hydrolase" evidence="8">
    <location>
        <begin position="5"/>
        <end position="110"/>
    </location>
</feature>
<proteinExistence type="inferred from homology"/>
<comment type="caution">
    <text evidence="9">The sequence shown here is derived from an EMBL/GenBank/DDBJ whole genome shotgun (WGS) entry which is preliminary data.</text>
</comment>
<dbReference type="PROSITE" id="PS00768">
    <property type="entry name" value="TRANSTHYRETIN_1"/>
    <property type="match status" value="1"/>
</dbReference>
<keyword evidence="11" id="KW-1185">Reference proteome</keyword>
<dbReference type="Proteomes" id="UP000002754">
    <property type="component" value="Unassembled WGS sequence"/>
</dbReference>
<accession>A0A094WM57</accession>
<reference evidence="10 12" key="2">
    <citation type="submission" date="2014-01" db="EMBL/GenBank/DDBJ databases">
        <title>Draft genome sequencing of Bacillus alcalophilus CGMCC 1.3604.</title>
        <authorList>
            <person name="Yang J."/>
            <person name="Diao L."/>
            <person name="Yang S."/>
        </authorList>
    </citation>
    <scope>NUCLEOTIDE SEQUENCE [LARGE SCALE GENOMIC DNA]</scope>
    <source>
        <strain evidence="10 12">CGMCC 1.3604</strain>
    </source>
</reference>
<evidence type="ECO:0000313" key="12">
    <source>
        <dbReference type="Proteomes" id="UP000297014"/>
    </source>
</evidence>
<dbReference type="eggNOG" id="COG2351">
    <property type="taxonomic scope" value="Bacteria"/>
</dbReference>
<evidence type="ECO:0000256" key="3">
    <source>
        <dbReference type="ARBA" id="ARBA00009850"/>
    </source>
</evidence>
<dbReference type="SUPFAM" id="SSF49472">
    <property type="entry name" value="Transthyretin (synonym: prealbumin)"/>
    <property type="match status" value="1"/>
</dbReference>
<evidence type="ECO:0000256" key="2">
    <source>
        <dbReference type="ARBA" id="ARBA00002704"/>
    </source>
</evidence>
<dbReference type="InterPro" id="IPR023418">
    <property type="entry name" value="Thyroxine_BS"/>
</dbReference>
<evidence type="ECO:0000256" key="6">
    <source>
        <dbReference type="ARBA" id="ARBA00022801"/>
    </source>
</evidence>
<comment type="function">
    <text evidence="2">Catalyzes the hydrolysis of 5-hydroxyisourate (HIU) to 2-oxo-4-hydroxy-4-carboxy-5-ureidoimidazoline (OHCU).</text>
</comment>
<keyword evidence="5 7" id="KW-0659">Purine metabolism</keyword>
<dbReference type="InterPro" id="IPR036817">
    <property type="entry name" value="Transthyretin/HIU_hydrolase_sf"/>
</dbReference>
<keyword evidence="6 7" id="KW-0378">Hydrolase</keyword>
<comment type="catalytic activity">
    <reaction evidence="1 7">
        <text>5-hydroxyisourate + H2O = 5-hydroxy-2-oxo-4-ureido-2,5-dihydro-1H-imidazole-5-carboxylate + H(+)</text>
        <dbReference type="Rhea" id="RHEA:23736"/>
        <dbReference type="ChEBI" id="CHEBI:15377"/>
        <dbReference type="ChEBI" id="CHEBI:15378"/>
        <dbReference type="ChEBI" id="CHEBI:18072"/>
        <dbReference type="ChEBI" id="CHEBI:58639"/>
        <dbReference type="EC" id="3.5.2.17"/>
    </reaction>
</comment>
<dbReference type="PANTHER" id="PTHR10395:SF7">
    <property type="entry name" value="5-HYDROXYISOURATE HYDROLASE"/>
    <property type="match status" value="1"/>
</dbReference>
<dbReference type="AlphaFoldDB" id="A0A094WM57"/>
<dbReference type="EC" id="3.5.2.17" evidence="7"/>
<evidence type="ECO:0000256" key="4">
    <source>
        <dbReference type="ARBA" id="ARBA00011881"/>
    </source>
</evidence>
<dbReference type="PANTHER" id="PTHR10395">
    <property type="entry name" value="URICASE AND TRANSTHYRETIN-RELATED"/>
    <property type="match status" value="1"/>
</dbReference>
<dbReference type="InterPro" id="IPR023416">
    <property type="entry name" value="Transthyretin/HIU_hydrolase_d"/>
</dbReference>
<dbReference type="OrthoDB" id="9792386at2"/>
<organism evidence="9 11">
    <name type="scientific">Alkalihalobacillus alcalophilus ATCC 27647 = CGMCC 1.3604</name>
    <dbReference type="NCBI Taxonomy" id="1218173"/>
    <lineage>
        <taxon>Bacteria</taxon>
        <taxon>Bacillati</taxon>
        <taxon>Bacillota</taxon>
        <taxon>Bacilli</taxon>
        <taxon>Bacillales</taxon>
        <taxon>Bacillaceae</taxon>
        <taxon>Alkalihalobacillus</taxon>
    </lineage>
</organism>
<evidence type="ECO:0000256" key="1">
    <source>
        <dbReference type="ARBA" id="ARBA00001043"/>
    </source>
</evidence>
<dbReference type="Pfam" id="PF00576">
    <property type="entry name" value="Transthyretin"/>
    <property type="match status" value="1"/>
</dbReference>
<dbReference type="RefSeq" id="WP_003320833.1">
    <property type="nucleotide sequence ID" value="NZ_ALPT02000005.1"/>
</dbReference>
<protein>
    <recommendedName>
        <fullName evidence="7">5-hydroxyisourate hydrolase</fullName>
        <shortName evidence="7">HIU hydrolase</shortName>
        <shortName evidence="7">HIUHase</shortName>
        <ecNumber evidence="7">3.5.2.17</ecNumber>
    </recommendedName>
</protein>
<dbReference type="Proteomes" id="UP000297014">
    <property type="component" value="Unassembled WGS sequence"/>
</dbReference>
<comment type="similarity">
    <text evidence="3 7">Belongs to the transthyretin family. 5-hydroxyisourate hydrolase subfamily.</text>
</comment>
<dbReference type="PROSITE" id="PS00769">
    <property type="entry name" value="TRANSTHYRETIN_2"/>
    <property type="match status" value="1"/>
</dbReference>
<dbReference type="EMBL" id="ALPT02000005">
    <property type="protein sequence ID" value="KGA98819.1"/>
    <property type="molecule type" value="Genomic_DNA"/>
</dbReference>
<dbReference type="NCBIfam" id="TIGR02962">
    <property type="entry name" value="hdxy_isourate"/>
    <property type="match status" value="1"/>
</dbReference>
<dbReference type="CDD" id="cd05822">
    <property type="entry name" value="TLP_HIUase"/>
    <property type="match status" value="1"/>
</dbReference>
<gene>
    <name evidence="10" type="ORF">AJ85_04240</name>
    <name evidence="9" type="ORF">BALCAV_0202645</name>
</gene>
<dbReference type="InterPro" id="IPR014306">
    <property type="entry name" value="Hydroxyisourate_hydrolase"/>
</dbReference>
<evidence type="ECO:0000256" key="5">
    <source>
        <dbReference type="ARBA" id="ARBA00022631"/>
    </source>
</evidence>
<dbReference type="EMBL" id="JALP01000062">
    <property type="protein sequence ID" value="THG91552.1"/>
    <property type="molecule type" value="Genomic_DNA"/>
</dbReference>